<sequence length="289" mass="33035">DFTRGILPIPCHSHNDYWRHIPLLDAISAGCTSVEADIWVSDRNSETKNASELYVGHSTRSLTPERTLRLLYLDPLAYILDQLNENTQNKEISNQWTEQAMGVFDASPSTTIVLLLDFKDSASETNIWTLVQEHMQPLREKHYLTYWDKTANERVMGPITIVATGDAPFDLINNSKTNQYWDIFFDAPLEKLELGSSEVPSIYTQANSYYASVSLSEAVGKVWFGLTSVQLKTIREQIETAREVGLLSRYWDTPTWPVNVRNTVWEQLILEAVGVLNVDELWTASMRDW</sequence>
<evidence type="ECO:0000313" key="4">
    <source>
        <dbReference type="Proteomes" id="UP000250266"/>
    </source>
</evidence>
<accession>A0A8E2DZD7</accession>
<organism evidence="3 4">
    <name type="scientific">Lepidopterella palustris CBS 459.81</name>
    <dbReference type="NCBI Taxonomy" id="1314670"/>
    <lineage>
        <taxon>Eukaryota</taxon>
        <taxon>Fungi</taxon>
        <taxon>Dikarya</taxon>
        <taxon>Ascomycota</taxon>
        <taxon>Pezizomycotina</taxon>
        <taxon>Dothideomycetes</taxon>
        <taxon>Pleosporomycetidae</taxon>
        <taxon>Mytilinidiales</taxon>
        <taxon>Argynnaceae</taxon>
        <taxon>Lepidopterella</taxon>
    </lineage>
</organism>
<comment type="similarity">
    <text evidence="1">Belongs to the AIM6 family.</text>
</comment>
<dbReference type="GO" id="GO:0006629">
    <property type="term" value="P:lipid metabolic process"/>
    <property type="evidence" value="ECO:0007669"/>
    <property type="project" value="InterPro"/>
</dbReference>
<dbReference type="SUPFAM" id="SSF51695">
    <property type="entry name" value="PLC-like phosphodiesterases"/>
    <property type="match status" value="1"/>
</dbReference>
<feature type="non-terminal residue" evidence="3">
    <location>
        <position position="289"/>
    </location>
</feature>
<dbReference type="OrthoDB" id="4153866at2759"/>
<name>A0A8E2DZD7_9PEZI</name>
<feature type="non-terminal residue" evidence="3">
    <location>
        <position position="1"/>
    </location>
</feature>
<dbReference type="Proteomes" id="UP000250266">
    <property type="component" value="Unassembled WGS sequence"/>
</dbReference>
<protein>
    <recommendedName>
        <fullName evidence="2">Altered inheritance of mitochondria protein 6</fullName>
    </recommendedName>
</protein>
<dbReference type="InterPro" id="IPR017946">
    <property type="entry name" value="PLC-like_Pdiesterase_TIM-brl"/>
</dbReference>
<dbReference type="GO" id="GO:0008081">
    <property type="term" value="F:phosphoric diester hydrolase activity"/>
    <property type="evidence" value="ECO:0007669"/>
    <property type="project" value="InterPro"/>
</dbReference>
<reference evidence="3 4" key="1">
    <citation type="journal article" date="2016" name="Nat. Commun.">
        <title>Ectomycorrhizal ecology is imprinted in the genome of the dominant symbiotic fungus Cenococcum geophilum.</title>
        <authorList>
            <consortium name="DOE Joint Genome Institute"/>
            <person name="Peter M."/>
            <person name="Kohler A."/>
            <person name="Ohm R.A."/>
            <person name="Kuo A."/>
            <person name="Krutzmann J."/>
            <person name="Morin E."/>
            <person name="Arend M."/>
            <person name="Barry K.W."/>
            <person name="Binder M."/>
            <person name="Choi C."/>
            <person name="Clum A."/>
            <person name="Copeland A."/>
            <person name="Grisel N."/>
            <person name="Haridas S."/>
            <person name="Kipfer T."/>
            <person name="LaButti K."/>
            <person name="Lindquist E."/>
            <person name="Lipzen A."/>
            <person name="Maire R."/>
            <person name="Meier B."/>
            <person name="Mihaltcheva S."/>
            <person name="Molinier V."/>
            <person name="Murat C."/>
            <person name="Poggeler S."/>
            <person name="Quandt C.A."/>
            <person name="Sperisen C."/>
            <person name="Tritt A."/>
            <person name="Tisserant E."/>
            <person name="Crous P.W."/>
            <person name="Henrissat B."/>
            <person name="Nehls U."/>
            <person name="Egli S."/>
            <person name="Spatafora J.W."/>
            <person name="Grigoriev I.V."/>
            <person name="Martin F.M."/>
        </authorList>
    </citation>
    <scope>NUCLEOTIDE SEQUENCE [LARGE SCALE GENOMIC DNA]</scope>
    <source>
        <strain evidence="3 4">CBS 459.81</strain>
    </source>
</reference>
<proteinExistence type="inferred from homology"/>
<evidence type="ECO:0000256" key="2">
    <source>
        <dbReference type="ARBA" id="ARBA00014286"/>
    </source>
</evidence>
<keyword evidence="4" id="KW-1185">Reference proteome</keyword>
<dbReference type="EMBL" id="KV745454">
    <property type="protein sequence ID" value="OCK74560.1"/>
    <property type="molecule type" value="Genomic_DNA"/>
</dbReference>
<dbReference type="PANTHER" id="PTHR31571:SF1">
    <property type="entry name" value="ALTERED INHERITANCE OF MITOCHONDRIA PROTEIN 6"/>
    <property type="match status" value="1"/>
</dbReference>
<dbReference type="PANTHER" id="PTHR31571">
    <property type="entry name" value="ALTERED INHERITANCE OF MITOCHONDRIA PROTEIN 6"/>
    <property type="match status" value="1"/>
</dbReference>
<dbReference type="AlphaFoldDB" id="A0A8E2DZD7"/>
<evidence type="ECO:0000313" key="3">
    <source>
        <dbReference type="EMBL" id="OCK74560.1"/>
    </source>
</evidence>
<evidence type="ECO:0000256" key="1">
    <source>
        <dbReference type="ARBA" id="ARBA00008858"/>
    </source>
</evidence>
<dbReference type="InterPro" id="IPR051236">
    <property type="entry name" value="HAT_RTT109-like"/>
</dbReference>
<gene>
    <name evidence="3" type="ORF">K432DRAFT_272887</name>
</gene>